<feature type="domain" description="SGF29 C-terminal" evidence="7">
    <location>
        <begin position="150"/>
        <end position="291"/>
    </location>
</feature>
<dbReference type="InterPro" id="IPR047287">
    <property type="entry name" value="Tudor_SGF29_rpt2"/>
</dbReference>
<keyword evidence="5" id="KW-0539">Nucleus</keyword>
<dbReference type="Pfam" id="PF07039">
    <property type="entry name" value="SGF29_Tudor"/>
    <property type="match status" value="1"/>
</dbReference>
<dbReference type="OMA" id="AFIDGIW"/>
<dbReference type="PROSITE" id="PS51518">
    <property type="entry name" value="SGF29_C"/>
    <property type="match status" value="1"/>
</dbReference>
<evidence type="ECO:0000256" key="1">
    <source>
        <dbReference type="ARBA" id="ARBA00004123"/>
    </source>
</evidence>
<dbReference type="GO" id="GO:0005634">
    <property type="term" value="C:nucleus"/>
    <property type="evidence" value="ECO:0007669"/>
    <property type="project" value="UniProtKB-SubCell"/>
</dbReference>
<dbReference type="PANTHER" id="PTHR21539:SF0">
    <property type="entry name" value="SAGA-ASSOCIATED FACTOR 29"/>
    <property type="match status" value="1"/>
</dbReference>
<evidence type="ECO:0000256" key="6">
    <source>
        <dbReference type="SAM" id="Coils"/>
    </source>
</evidence>
<keyword evidence="9" id="KW-1185">Reference proteome</keyword>
<dbReference type="Gene3D" id="2.30.30.140">
    <property type="match status" value="2"/>
</dbReference>
<evidence type="ECO:0000259" key="7">
    <source>
        <dbReference type="PROSITE" id="PS51518"/>
    </source>
</evidence>
<dbReference type="Proteomes" id="UP000318571">
    <property type="component" value="Chromosome 10"/>
</dbReference>
<proteinExistence type="predicted"/>
<evidence type="ECO:0000313" key="8">
    <source>
        <dbReference type="EMBL" id="TRY64130.1"/>
    </source>
</evidence>
<organism evidence="8 9">
    <name type="scientific">Tigriopus californicus</name>
    <name type="common">Marine copepod</name>
    <dbReference type="NCBI Taxonomy" id="6832"/>
    <lineage>
        <taxon>Eukaryota</taxon>
        <taxon>Metazoa</taxon>
        <taxon>Ecdysozoa</taxon>
        <taxon>Arthropoda</taxon>
        <taxon>Crustacea</taxon>
        <taxon>Multicrustacea</taxon>
        <taxon>Hexanauplia</taxon>
        <taxon>Copepoda</taxon>
        <taxon>Harpacticoida</taxon>
        <taxon>Harpacticidae</taxon>
        <taxon>Tigriopus</taxon>
    </lineage>
</organism>
<evidence type="ECO:0000256" key="3">
    <source>
        <dbReference type="ARBA" id="ARBA00023054"/>
    </source>
</evidence>
<name>A0A553NFC0_TIGCA</name>
<protein>
    <recommendedName>
        <fullName evidence="7">SGF29 C-terminal domain-containing protein</fullName>
    </recommendedName>
</protein>
<dbReference type="GO" id="GO:0140672">
    <property type="term" value="C:ATAC complex"/>
    <property type="evidence" value="ECO:0007669"/>
    <property type="project" value="UniProtKB-ARBA"/>
</dbReference>
<dbReference type="OrthoDB" id="10265994at2759"/>
<dbReference type="InterPro" id="IPR010750">
    <property type="entry name" value="SGF29_tudor-like_dom"/>
</dbReference>
<dbReference type="GO" id="GO:0000124">
    <property type="term" value="C:SAGA complex"/>
    <property type="evidence" value="ECO:0007669"/>
    <property type="project" value="InterPro"/>
</dbReference>
<dbReference type="AlphaFoldDB" id="A0A553NFC0"/>
<comment type="subcellular location">
    <subcellularLocation>
        <location evidence="1">Nucleus</location>
    </subcellularLocation>
</comment>
<evidence type="ECO:0000256" key="2">
    <source>
        <dbReference type="ARBA" id="ARBA00023015"/>
    </source>
</evidence>
<dbReference type="FunFam" id="2.30.30.140:FF:000029">
    <property type="entry name" value="SAGA-associated factor 29 homolog"/>
    <property type="match status" value="1"/>
</dbReference>
<reference evidence="8 9" key="1">
    <citation type="journal article" date="2018" name="Nat. Ecol. Evol.">
        <title>Genomic signatures of mitonuclear coevolution across populations of Tigriopus californicus.</title>
        <authorList>
            <person name="Barreto F.S."/>
            <person name="Watson E.T."/>
            <person name="Lima T.G."/>
            <person name="Willett C.S."/>
            <person name="Edmands S."/>
            <person name="Li W."/>
            <person name="Burton R.S."/>
        </authorList>
    </citation>
    <scope>NUCLEOTIDE SEQUENCE [LARGE SCALE GENOMIC DNA]</scope>
    <source>
        <strain evidence="8 9">San Diego</strain>
    </source>
</reference>
<gene>
    <name evidence="8" type="ORF">TCAL_08227</name>
</gene>
<dbReference type="CDD" id="cd20393">
    <property type="entry name" value="Tudor_SGF29_rpt1"/>
    <property type="match status" value="1"/>
</dbReference>
<sequence>MSLLSASDPQATQKINVCLKDIVKTVKGYDHVRLTSESNLNAMSTLHKKIEQDDRIQGPQRNKLKQIYEDVIKDADKEEELLRKALDKIYQIRQIRSEMRIAARNAGNKETIRRGALMKMLATSAQTIPLWVGREGEDPPPLCGAMPAEANYVAQTGDMAAALVRSPDGDENWILAEVVTYNQATGRYEVDDIDEEQKDRHALSRRKVIPLPTRRACPETNPEALYEPGITVMAIYPQTTCFYKGVIKEQPTTGSDEYQVLFEDPSYADGYSPPLYVAQRYIITVTDKKKGK</sequence>
<dbReference type="PANTHER" id="PTHR21539">
    <property type="entry name" value="SAGA-ASSOCIATED FACTOR 29"/>
    <property type="match status" value="1"/>
</dbReference>
<keyword evidence="3 6" id="KW-0175">Coiled coil</keyword>
<evidence type="ECO:0000256" key="4">
    <source>
        <dbReference type="ARBA" id="ARBA00023163"/>
    </source>
</evidence>
<evidence type="ECO:0000256" key="5">
    <source>
        <dbReference type="ARBA" id="ARBA00023242"/>
    </source>
</evidence>
<accession>A0A553NFC0</accession>
<dbReference type="FunFam" id="2.30.30.140:FF:000026">
    <property type="entry name" value="SAGA-associated factor 29 homolog"/>
    <property type="match status" value="1"/>
</dbReference>
<dbReference type="InterPro" id="IPR047288">
    <property type="entry name" value="Tudor_SGF29_rpt1"/>
</dbReference>
<comment type="caution">
    <text evidence="8">The sequence shown here is derived from an EMBL/GenBank/DDBJ whole genome shotgun (WGS) entry which is preliminary data.</text>
</comment>
<dbReference type="STRING" id="6832.A0A553NFC0"/>
<feature type="coiled-coil region" evidence="6">
    <location>
        <begin position="61"/>
        <end position="88"/>
    </location>
</feature>
<dbReference type="EMBL" id="VCGU01000458">
    <property type="protein sequence ID" value="TRY64130.1"/>
    <property type="molecule type" value="Genomic_DNA"/>
</dbReference>
<keyword evidence="4" id="KW-0804">Transcription</keyword>
<dbReference type="CDD" id="cd20394">
    <property type="entry name" value="Tudor_SGF29_rpt2"/>
    <property type="match status" value="1"/>
</dbReference>
<dbReference type="InterPro" id="IPR037802">
    <property type="entry name" value="SGF29"/>
</dbReference>
<keyword evidence="2" id="KW-0805">Transcription regulation</keyword>
<evidence type="ECO:0000313" key="9">
    <source>
        <dbReference type="Proteomes" id="UP000318571"/>
    </source>
</evidence>